<evidence type="ECO:0000313" key="1">
    <source>
        <dbReference type="EnsemblPlants" id="PGSC0003DMT400012779"/>
    </source>
</evidence>
<dbReference type="HOGENOM" id="CLU_2675882_0_0_1"/>
<sequence length="75" mass="8416">MPTRVTWTQVSPCAFRMGHKGPNILYLRVTPMASCETGVQVESSKYRAGNQVFGFRNAQGKCFILAVYTSRHEGF</sequence>
<keyword evidence="2" id="KW-1185">Reference proteome</keyword>
<organism evidence="1 2">
    <name type="scientific">Solanum tuberosum</name>
    <name type="common">Potato</name>
    <dbReference type="NCBI Taxonomy" id="4113"/>
    <lineage>
        <taxon>Eukaryota</taxon>
        <taxon>Viridiplantae</taxon>
        <taxon>Streptophyta</taxon>
        <taxon>Embryophyta</taxon>
        <taxon>Tracheophyta</taxon>
        <taxon>Spermatophyta</taxon>
        <taxon>Magnoliopsida</taxon>
        <taxon>eudicotyledons</taxon>
        <taxon>Gunneridae</taxon>
        <taxon>Pentapetalae</taxon>
        <taxon>asterids</taxon>
        <taxon>lamiids</taxon>
        <taxon>Solanales</taxon>
        <taxon>Solanaceae</taxon>
        <taxon>Solanoideae</taxon>
        <taxon>Solaneae</taxon>
        <taxon>Solanum</taxon>
    </lineage>
</organism>
<dbReference type="Proteomes" id="UP000011115">
    <property type="component" value="Unassembled WGS sequence"/>
</dbReference>
<evidence type="ECO:0000313" key="2">
    <source>
        <dbReference type="Proteomes" id="UP000011115"/>
    </source>
</evidence>
<reference evidence="1" key="2">
    <citation type="submission" date="2015-06" db="UniProtKB">
        <authorList>
            <consortium name="EnsemblPlants"/>
        </authorList>
    </citation>
    <scope>IDENTIFICATION</scope>
    <source>
        <strain evidence="1">DM1-3 516 R44</strain>
    </source>
</reference>
<dbReference type="Gramene" id="PGSC0003DMT400012778">
    <property type="protein sequence ID" value="PGSC0003DMT400012778"/>
    <property type="gene ID" value="PGSC0003DMG400004979"/>
</dbReference>
<reference evidence="2" key="1">
    <citation type="journal article" date="2011" name="Nature">
        <title>Genome sequence and analysis of the tuber crop potato.</title>
        <authorList>
            <consortium name="The Potato Genome Sequencing Consortium"/>
        </authorList>
    </citation>
    <scope>NUCLEOTIDE SEQUENCE [LARGE SCALE GENOMIC DNA]</scope>
    <source>
        <strain evidence="2">cv. DM1-3 516 R44</strain>
    </source>
</reference>
<dbReference type="AlphaFoldDB" id="M1A1S4"/>
<dbReference type="EnsemblPlants" id="PGSC0003DMT400012779">
    <property type="protein sequence ID" value="PGSC0003DMT400012779"/>
    <property type="gene ID" value="PGSC0003DMG400004979"/>
</dbReference>
<name>M1A1S4_SOLTU</name>
<protein>
    <submittedName>
        <fullName evidence="1">Uncharacterized protein</fullName>
    </submittedName>
</protein>
<proteinExistence type="predicted"/>
<accession>M1A1S4</accession>
<dbReference type="Gramene" id="PGSC0003DMT400012779">
    <property type="protein sequence ID" value="PGSC0003DMT400012779"/>
    <property type="gene ID" value="PGSC0003DMG400004979"/>
</dbReference>
<dbReference type="EnsemblPlants" id="PGSC0003DMT400012778">
    <property type="protein sequence ID" value="PGSC0003DMT400012778"/>
    <property type="gene ID" value="PGSC0003DMG400004979"/>
</dbReference>
<dbReference type="InParanoid" id="M1A1S4"/>
<dbReference type="PaxDb" id="4113-PGSC0003DMT400012779"/>